<gene>
    <name evidence="2" type="ORF">EI291_22035</name>
</gene>
<keyword evidence="1" id="KW-0812">Transmembrane</keyword>
<name>A0A428K9M8_9BACT</name>
<dbReference type="AlphaFoldDB" id="A0A428K9M8"/>
<evidence type="ECO:0000313" key="3">
    <source>
        <dbReference type="Proteomes" id="UP000273500"/>
    </source>
</evidence>
<keyword evidence="1" id="KW-1133">Transmembrane helix</keyword>
<proteinExistence type="predicted"/>
<feature type="transmembrane region" description="Helical" evidence="1">
    <location>
        <begin position="7"/>
        <end position="29"/>
    </location>
</feature>
<evidence type="ECO:0000313" key="2">
    <source>
        <dbReference type="EMBL" id="RSK43220.1"/>
    </source>
</evidence>
<keyword evidence="3" id="KW-1185">Reference proteome</keyword>
<comment type="caution">
    <text evidence="2">The sequence shown here is derived from an EMBL/GenBank/DDBJ whole genome shotgun (WGS) entry which is preliminary data.</text>
</comment>
<dbReference type="EMBL" id="RWIT01000024">
    <property type="protein sequence ID" value="RSK43220.1"/>
    <property type="molecule type" value="Genomic_DNA"/>
</dbReference>
<sequence length="76" mass="8602">MFKLPSFTALFLGTIVGLAAYMGATIWTLEHFYGNTSKALVDAMTFVRLFGLFITVMAPLLILLKFFRRMDKPAQH</sequence>
<protein>
    <submittedName>
        <fullName evidence="2">Uncharacterized protein</fullName>
    </submittedName>
</protein>
<keyword evidence="1" id="KW-0472">Membrane</keyword>
<dbReference type="Proteomes" id="UP000273500">
    <property type="component" value="Unassembled WGS sequence"/>
</dbReference>
<accession>A0A428K9M8</accession>
<dbReference type="RefSeq" id="WP_125424450.1">
    <property type="nucleotide sequence ID" value="NZ_RWIT01000024.1"/>
</dbReference>
<evidence type="ECO:0000256" key="1">
    <source>
        <dbReference type="SAM" id="Phobius"/>
    </source>
</evidence>
<organism evidence="2 3">
    <name type="scientific">Hymenobacter rigui</name>
    <dbReference type="NCBI Taxonomy" id="334424"/>
    <lineage>
        <taxon>Bacteria</taxon>
        <taxon>Pseudomonadati</taxon>
        <taxon>Bacteroidota</taxon>
        <taxon>Cytophagia</taxon>
        <taxon>Cytophagales</taxon>
        <taxon>Hymenobacteraceae</taxon>
        <taxon>Hymenobacter</taxon>
    </lineage>
</organism>
<reference evidence="2 3" key="1">
    <citation type="submission" date="2018-12" db="EMBL/GenBank/DDBJ databases">
        <authorList>
            <person name="Feng G."/>
            <person name="Zhu H."/>
        </authorList>
    </citation>
    <scope>NUCLEOTIDE SEQUENCE [LARGE SCALE GENOMIC DNA]</scope>
    <source>
        <strain evidence="2 3">KCTC 12533</strain>
    </source>
</reference>
<dbReference type="OrthoDB" id="886688at2"/>
<feature type="transmembrane region" description="Helical" evidence="1">
    <location>
        <begin position="49"/>
        <end position="67"/>
    </location>
</feature>